<name>A0A7C4ZRX6_9DEIN</name>
<sequence length="180" mass="19938">MKRERPKGERRGLVLVYTGEGKGKTTAALGLVLRSLGRGFKPRIFQFMKHERAAFGEHRALEKLGVPIEGLGDGFSWRSRDLEKSAELARAGWQRAAAAIASGEWDLVVLDEVTYPLNFGWIPIAEVLDALRARPRHVHVVLTGRDAPDALVAYADTVTEMRKVKHAYDAGVPAQKGMEH</sequence>
<dbReference type="Gene3D" id="3.40.50.300">
    <property type="entry name" value="P-loop containing nucleotide triphosphate hydrolases"/>
    <property type="match status" value="1"/>
</dbReference>
<comment type="caution">
    <text evidence="1">The sequence shown here is derived from an EMBL/GenBank/DDBJ whole genome shotgun (WGS) entry which is preliminary data.</text>
</comment>
<dbReference type="GO" id="GO:0005524">
    <property type="term" value="F:ATP binding"/>
    <property type="evidence" value="ECO:0007669"/>
    <property type="project" value="InterPro"/>
</dbReference>
<dbReference type="NCBIfam" id="NF004637">
    <property type="entry name" value="PRK05986.1"/>
    <property type="match status" value="1"/>
</dbReference>
<dbReference type="AlphaFoldDB" id="A0A7C4ZRX6"/>
<dbReference type="Proteomes" id="UP000885759">
    <property type="component" value="Unassembled WGS sequence"/>
</dbReference>
<dbReference type="EC" id="2.5.1.17" evidence="1"/>
<dbReference type="Pfam" id="PF02572">
    <property type="entry name" value="CobA_CobO_BtuR"/>
    <property type="match status" value="1"/>
</dbReference>
<dbReference type="PANTHER" id="PTHR46638">
    <property type="entry name" value="CORRINOID ADENOSYLTRANSFERASE"/>
    <property type="match status" value="1"/>
</dbReference>
<protein>
    <submittedName>
        <fullName evidence="1">Cob(I)yrinic acid a,c-diamide adenosyltransferase</fullName>
        <ecNumber evidence="1">2.5.1.17</ecNumber>
    </submittedName>
</protein>
<keyword evidence="1" id="KW-0808">Transferase</keyword>
<proteinExistence type="predicted"/>
<dbReference type="InterPro" id="IPR003724">
    <property type="entry name" value="CblAdoTrfase_CobA"/>
</dbReference>
<dbReference type="InterPro" id="IPR027417">
    <property type="entry name" value="P-loop_NTPase"/>
</dbReference>
<evidence type="ECO:0000313" key="1">
    <source>
        <dbReference type="EMBL" id="HGY09980.1"/>
    </source>
</evidence>
<dbReference type="GO" id="GO:0008817">
    <property type="term" value="F:corrinoid adenosyltransferase activity"/>
    <property type="evidence" value="ECO:0007669"/>
    <property type="project" value="UniProtKB-EC"/>
</dbReference>
<dbReference type="NCBIfam" id="TIGR00708">
    <property type="entry name" value="cobA"/>
    <property type="match status" value="1"/>
</dbReference>
<gene>
    <name evidence="1" type="primary">cobO</name>
    <name evidence="1" type="ORF">ENK37_08025</name>
</gene>
<accession>A0A7C4ZRX6</accession>
<organism evidence="1">
    <name type="scientific">Oceanithermus profundus</name>
    <dbReference type="NCBI Taxonomy" id="187137"/>
    <lineage>
        <taxon>Bacteria</taxon>
        <taxon>Thermotogati</taxon>
        <taxon>Deinococcota</taxon>
        <taxon>Deinococci</taxon>
        <taxon>Thermales</taxon>
        <taxon>Thermaceae</taxon>
        <taxon>Oceanithermus</taxon>
    </lineage>
</organism>
<reference evidence="1" key="1">
    <citation type="journal article" date="2020" name="mSystems">
        <title>Genome- and Community-Level Interaction Insights into Carbon Utilization and Element Cycling Functions of Hydrothermarchaeota in Hydrothermal Sediment.</title>
        <authorList>
            <person name="Zhou Z."/>
            <person name="Liu Y."/>
            <person name="Xu W."/>
            <person name="Pan J."/>
            <person name="Luo Z.H."/>
            <person name="Li M."/>
        </authorList>
    </citation>
    <scope>NUCLEOTIDE SEQUENCE [LARGE SCALE GENOMIC DNA]</scope>
    <source>
        <strain evidence="1">HyVt-570</strain>
    </source>
</reference>
<dbReference type="EMBL" id="DRPZ01000208">
    <property type="protein sequence ID" value="HGY09980.1"/>
    <property type="molecule type" value="Genomic_DNA"/>
</dbReference>
<dbReference type="PANTHER" id="PTHR46638:SF1">
    <property type="entry name" value="CORRINOID ADENOSYLTRANSFERASE"/>
    <property type="match status" value="1"/>
</dbReference>
<dbReference type="GO" id="GO:0009236">
    <property type="term" value="P:cobalamin biosynthetic process"/>
    <property type="evidence" value="ECO:0007669"/>
    <property type="project" value="InterPro"/>
</dbReference>
<dbReference type="CDD" id="cd00561">
    <property type="entry name" value="CobA_ACA"/>
    <property type="match status" value="1"/>
</dbReference>
<dbReference type="PIRSF" id="PIRSF015617">
    <property type="entry name" value="Adensltrnsf_CobA"/>
    <property type="match status" value="1"/>
</dbReference>
<dbReference type="SUPFAM" id="SSF52540">
    <property type="entry name" value="P-loop containing nucleoside triphosphate hydrolases"/>
    <property type="match status" value="1"/>
</dbReference>